<dbReference type="RefSeq" id="XP_019913101.1">
    <property type="nucleotide sequence ID" value="XM_020057547.1"/>
</dbReference>
<dbReference type="PANTHER" id="PTHR46647">
    <property type="entry name" value="RAB9 EFFECTOR PROTEIN WITH KELCH MOTIFS"/>
    <property type="match status" value="1"/>
</dbReference>
<evidence type="ECO:0000313" key="5">
    <source>
        <dbReference type="Proteomes" id="UP000092716"/>
    </source>
</evidence>
<feature type="region of interest" description="Disordered" evidence="3">
    <location>
        <begin position="1149"/>
        <end position="1173"/>
    </location>
</feature>
<dbReference type="InterPro" id="IPR015915">
    <property type="entry name" value="Kelch-typ_b-propeller"/>
</dbReference>
<feature type="compositionally biased region" description="Basic and acidic residues" evidence="3">
    <location>
        <begin position="336"/>
        <end position="347"/>
    </location>
</feature>
<evidence type="ECO:0008006" key="6">
    <source>
        <dbReference type="Google" id="ProtNLM"/>
    </source>
</evidence>
<evidence type="ECO:0000256" key="2">
    <source>
        <dbReference type="ARBA" id="ARBA00022737"/>
    </source>
</evidence>
<evidence type="ECO:0000256" key="1">
    <source>
        <dbReference type="ARBA" id="ARBA00022441"/>
    </source>
</evidence>
<dbReference type="GeneID" id="30907460"/>
<feature type="compositionally biased region" description="Basic and acidic residues" evidence="3">
    <location>
        <begin position="297"/>
        <end position="314"/>
    </location>
</feature>
<keyword evidence="2" id="KW-0677">Repeat</keyword>
<accession>A0A1B1DUD3</accession>
<feature type="compositionally biased region" description="Low complexity" evidence="3">
    <location>
        <begin position="437"/>
        <end position="471"/>
    </location>
</feature>
<dbReference type="Pfam" id="PF24681">
    <property type="entry name" value="Kelch_KLHDC2_KLHL20_DRC7"/>
    <property type="match status" value="1"/>
</dbReference>
<dbReference type="AlphaFoldDB" id="A0A1B1DUD3"/>
<dbReference type="KEGG" id="pcot:PCOAH_00007370"/>
<gene>
    <name evidence="4" type="ORF">PCOAH_00007370</name>
</gene>
<keyword evidence="1" id="KW-0880">Kelch repeat</keyword>
<proteinExistence type="predicted"/>
<dbReference type="SUPFAM" id="SSF117281">
    <property type="entry name" value="Kelch motif"/>
    <property type="match status" value="1"/>
</dbReference>
<dbReference type="EMBL" id="CP016242">
    <property type="protein sequence ID" value="ANQ06406.1"/>
    <property type="molecule type" value="Genomic_DNA"/>
</dbReference>
<dbReference type="Proteomes" id="UP000092716">
    <property type="component" value="Chromosome 4"/>
</dbReference>
<evidence type="ECO:0000313" key="4">
    <source>
        <dbReference type="EMBL" id="ANQ06406.1"/>
    </source>
</evidence>
<feature type="region of interest" description="Disordered" evidence="3">
    <location>
        <begin position="269"/>
        <end position="473"/>
    </location>
</feature>
<feature type="region of interest" description="Disordered" evidence="3">
    <location>
        <begin position="36"/>
        <end position="58"/>
    </location>
</feature>
<dbReference type="OrthoDB" id="10251809at2759"/>
<feature type="compositionally biased region" description="Basic and acidic residues" evidence="3">
    <location>
        <begin position="403"/>
        <end position="415"/>
    </location>
</feature>
<evidence type="ECO:0000256" key="3">
    <source>
        <dbReference type="SAM" id="MobiDB-lite"/>
    </source>
</evidence>
<name>A0A1B1DUD3_9APIC</name>
<dbReference type="Gene3D" id="2.120.10.80">
    <property type="entry name" value="Kelch-type beta propeller"/>
    <property type="match status" value="1"/>
</dbReference>
<dbReference type="InterPro" id="IPR052124">
    <property type="entry name" value="Rab9_kelch_effector"/>
</dbReference>
<keyword evidence="5" id="KW-1185">Reference proteome</keyword>
<dbReference type="PANTHER" id="PTHR46647:SF1">
    <property type="entry name" value="RAB9 EFFECTOR PROTEIN WITH KELCH MOTIFS"/>
    <property type="match status" value="1"/>
</dbReference>
<feature type="compositionally biased region" description="Low complexity" evidence="3">
    <location>
        <begin position="515"/>
        <end position="525"/>
    </location>
</feature>
<organism evidence="4 5">
    <name type="scientific">Plasmodium coatneyi</name>
    <dbReference type="NCBI Taxonomy" id="208452"/>
    <lineage>
        <taxon>Eukaryota</taxon>
        <taxon>Sar</taxon>
        <taxon>Alveolata</taxon>
        <taxon>Apicomplexa</taxon>
        <taxon>Aconoidasida</taxon>
        <taxon>Haemosporida</taxon>
        <taxon>Plasmodiidae</taxon>
        <taxon>Plasmodium</taxon>
    </lineage>
</organism>
<feature type="compositionally biased region" description="Polar residues" evidence="3">
    <location>
        <begin position="1149"/>
        <end position="1170"/>
    </location>
</feature>
<reference evidence="5" key="1">
    <citation type="submission" date="2016-06" db="EMBL/GenBank/DDBJ databases">
        <title>First high quality genome sequence of Plasmodium coatneyi using continuous long reads from single molecule, real-time sequencing.</title>
        <authorList>
            <person name="Chien J.-T."/>
            <person name="Pakala S.B."/>
            <person name="Geraldo J.A."/>
            <person name="Lapp S.A."/>
            <person name="Barnwell J.W."/>
            <person name="Kissinger J.C."/>
            <person name="Galinski M.R."/>
            <person name="Humphrey J.C."/>
        </authorList>
    </citation>
    <scope>NUCLEOTIDE SEQUENCE [LARGE SCALE GENOMIC DNA]</scope>
    <source>
        <strain evidence="5">Hackeri</strain>
    </source>
</reference>
<dbReference type="VEuPathDB" id="PlasmoDB:PCOAH_00007370"/>
<sequence length="1232" mass="138076">MSLTLFTNDKRREYLGRNRPEGRVGHSLHHYYELSATEDVTGSSGRDDDEETDQTRSAHRMDDAYSYAIKSGFISSQEECKYGRAEISAKNCGYDVDSEIGESNPEEAYKEEKLFTQCTNSGKHYISNEDKSRYHNRFIHGRYKVVLFGGGLPEEEFLKNYANGCAQAKGDEEDVPYSKYSRMSVENSLQKTFNDLYICEEENDDFENWVKVKTHNVPEGRAFHSSCVVNLGINGVFLFIHGGKVKNDMLADDRLCALNLSRISYRAGRSRSGSRCSGEREGEDESDTSDSPTVEENNEHNRTECNDHSDKSEGEQLPDGNPMNENQHGFANNAVMKEDPNEEDKQGDPPNEGPQNGVVKKEAEEDVVKEEETLGENLTGRGKNCDAPGGEDNLDVDIGSASLKEESCSDAKPDATMEGAPPQESNVLTNQKKRKWSCASSHLCSASSGSASGESASGGFVSSSSSSSSNSLPACDSTFFRSSYYRKRDNQFDEEDENVLVNSRVPVKSLLLRGSNSSCGSASSPSDEDSDMDAEKNGDYSLRRVKRTWVHIQTVGRKPSSRFGHTLDFLYPHLVLFGGNENVCDDEETSSYKNDLWVLNIKKGKKKYTKSRKCERKKVLYFQWEEVAYQFVDPLGRYFHATAVWYDVENKTNNLILYGGKMRKKTSVSSRLLVLQNCGNKWRWSILPVYVNPLNENRACHALISVHNHIFILGGEEYTCRYIEKMPSALYSFESKRFQYINDFSAKACLKCFAKNETIYSWGGFTDASCNQIFLPNNFVTIDVYPHVMFIQMKEDLADECDENNNLVLKEEPDSDDDIYNRMNKRILKVQNRKMELEKDLLYQVKLNENLNFRIKSQMVQYQRVLQLLNEKQTQNDHLMNALAQQNLPLDGVNIAACHAPSHILPSGIPYDVPSSIHHIASQGSYHGLHDMPLYEDNPSMNMNSMNVNICNSYGHYNNEDLLQMSISEQDNFAHSMATNKMNIHASGLHSEYQCSVVGHNVEAKQAVNDLPVGDAYDNMLPNEKGNKNVEEQLPFGGTSHHADVPINQVSPAGENPPCGGEYQPGEGYTPPCEQVTTNPGNVPYQTFSGMSEMCAPNGGQLPWNGHTSGYSNGEVHPYSEMNQPSDMPIKNSTPFVNDYSTGIPQDMPTNNLQESGTNNRIGNPLSTETGVIGNEKEGSTVTVANNENVQIQAEGNCPNREPSNQRARRKTAAKCLELIEQDRLSRMMSEK</sequence>
<feature type="region of interest" description="Disordered" evidence="3">
    <location>
        <begin position="514"/>
        <end position="536"/>
    </location>
</feature>
<protein>
    <recommendedName>
        <fullName evidence="6">Kelch domain-containing protein</fullName>
    </recommendedName>
</protein>